<feature type="non-terminal residue" evidence="1">
    <location>
        <position position="1"/>
    </location>
</feature>
<dbReference type="AlphaFoldDB" id="A0A484AMH5"/>
<evidence type="ECO:0000313" key="1">
    <source>
        <dbReference type="EMBL" id="TDG38243.1"/>
    </source>
</evidence>
<proteinExistence type="predicted"/>
<comment type="caution">
    <text evidence="1">The sequence shown here is derived from an EMBL/GenBank/DDBJ whole genome shotgun (WGS) entry which is preliminary data.</text>
</comment>
<sequence length="178" mass="20050">CFHYVIHRFINHAWHCSVIEGAYEPREEPNAALESEKDESKLLADMADILDGWEPNLFEILMGESPPTFDPAPFIPPGWRIRSPGASVDEQTNRAVQWELGTRKLPHRRARFRVGTESATVNVTVAPSVNLAEPPYIILLFFKWVKGRAPVAAISRRRGELYCRRRGGSRGGNVEAAD</sequence>
<name>A0A484AMH5_DRONA</name>
<dbReference type="Proteomes" id="UP000295192">
    <property type="component" value="Unassembled WGS sequence"/>
</dbReference>
<reference evidence="1 2" key="1">
    <citation type="journal article" date="2019" name="J. Hered.">
        <title>An Improved Genome Assembly for Drosophila navojoa, the Basal Species in the mojavensis Cluster.</title>
        <authorList>
            <person name="Vanderlinde T."/>
            <person name="Dupim E.G."/>
            <person name="Nazario-Yepiz N.O."/>
            <person name="Carvalho A.B."/>
        </authorList>
    </citation>
    <scope>NUCLEOTIDE SEQUENCE [LARGE SCALE GENOMIC DNA]</scope>
    <source>
        <strain evidence="1">Navoj_Jal97</strain>
        <tissue evidence="1">Whole organism</tissue>
    </source>
</reference>
<evidence type="ECO:0000313" key="2">
    <source>
        <dbReference type="Proteomes" id="UP000295192"/>
    </source>
</evidence>
<accession>A0A484AMH5</accession>
<organism evidence="1 2">
    <name type="scientific">Drosophila navojoa</name>
    <name type="common">Fruit fly</name>
    <dbReference type="NCBI Taxonomy" id="7232"/>
    <lineage>
        <taxon>Eukaryota</taxon>
        <taxon>Metazoa</taxon>
        <taxon>Ecdysozoa</taxon>
        <taxon>Arthropoda</taxon>
        <taxon>Hexapoda</taxon>
        <taxon>Insecta</taxon>
        <taxon>Pterygota</taxon>
        <taxon>Neoptera</taxon>
        <taxon>Endopterygota</taxon>
        <taxon>Diptera</taxon>
        <taxon>Brachycera</taxon>
        <taxon>Muscomorpha</taxon>
        <taxon>Ephydroidea</taxon>
        <taxon>Drosophilidae</taxon>
        <taxon>Drosophila</taxon>
    </lineage>
</organism>
<dbReference type="EMBL" id="LSRL02007076">
    <property type="protein sequence ID" value="TDG38243.1"/>
    <property type="molecule type" value="Genomic_DNA"/>
</dbReference>
<keyword evidence="2" id="KW-1185">Reference proteome</keyword>
<protein>
    <submittedName>
        <fullName evidence="1">Uncharacterized protein</fullName>
    </submittedName>
</protein>
<gene>
    <name evidence="1" type="ORF">AWZ03_015335</name>
</gene>